<dbReference type="PANTHER" id="PTHR13234">
    <property type="entry name" value="GAMMA-INTERFERON INDUCIBLE LYSOSOMAL THIOL REDUCTASE GILT"/>
    <property type="match status" value="1"/>
</dbReference>
<name>A0A8K0D5H2_IGNLU</name>
<protein>
    <recommendedName>
        <fullName evidence="6">Gamma-interferon-inducible lysosomal thiol reductase</fullName>
    </recommendedName>
</protein>
<comment type="similarity">
    <text evidence="1">Belongs to the GILT family.</text>
</comment>
<evidence type="ECO:0000256" key="1">
    <source>
        <dbReference type="ARBA" id="ARBA00005679"/>
    </source>
</evidence>
<dbReference type="InterPro" id="IPR004911">
    <property type="entry name" value="Interferon-induced_GILT"/>
</dbReference>
<accession>A0A8K0D5H2</accession>
<feature type="chain" id="PRO_5035450033" description="Gamma-interferon-inducible lysosomal thiol reductase" evidence="3">
    <location>
        <begin position="23"/>
        <end position="251"/>
    </location>
</feature>
<evidence type="ECO:0000256" key="2">
    <source>
        <dbReference type="ARBA" id="ARBA00023180"/>
    </source>
</evidence>
<dbReference type="GO" id="GO:0016671">
    <property type="term" value="F:oxidoreductase activity, acting on a sulfur group of donors, disulfide as acceptor"/>
    <property type="evidence" value="ECO:0007669"/>
    <property type="project" value="InterPro"/>
</dbReference>
<organism evidence="4 5">
    <name type="scientific">Ignelater luminosus</name>
    <name type="common">Cucubano</name>
    <name type="synonym">Pyrophorus luminosus</name>
    <dbReference type="NCBI Taxonomy" id="2038154"/>
    <lineage>
        <taxon>Eukaryota</taxon>
        <taxon>Metazoa</taxon>
        <taxon>Ecdysozoa</taxon>
        <taxon>Arthropoda</taxon>
        <taxon>Hexapoda</taxon>
        <taxon>Insecta</taxon>
        <taxon>Pterygota</taxon>
        <taxon>Neoptera</taxon>
        <taxon>Endopterygota</taxon>
        <taxon>Coleoptera</taxon>
        <taxon>Polyphaga</taxon>
        <taxon>Elateriformia</taxon>
        <taxon>Elateroidea</taxon>
        <taxon>Elateridae</taxon>
        <taxon>Agrypninae</taxon>
        <taxon>Pyrophorini</taxon>
        <taxon>Ignelater</taxon>
    </lineage>
</organism>
<keyword evidence="2" id="KW-0325">Glycoprotein</keyword>
<comment type="caution">
    <text evidence="4">The sequence shown here is derived from an EMBL/GenBank/DDBJ whole genome shotgun (WGS) entry which is preliminary data.</text>
</comment>
<evidence type="ECO:0000256" key="3">
    <source>
        <dbReference type="SAM" id="SignalP"/>
    </source>
</evidence>
<evidence type="ECO:0000313" key="4">
    <source>
        <dbReference type="EMBL" id="KAF2896572.1"/>
    </source>
</evidence>
<dbReference type="Proteomes" id="UP000801492">
    <property type="component" value="Unassembled WGS sequence"/>
</dbReference>
<dbReference type="AlphaFoldDB" id="A0A8K0D5H2"/>
<gene>
    <name evidence="4" type="ORF">ILUMI_09622</name>
</gene>
<proteinExistence type="inferred from homology"/>
<keyword evidence="3" id="KW-0732">Signal</keyword>
<feature type="signal peptide" evidence="3">
    <location>
        <begin position="1"/>
        <end position="22"/>
    </location>
</feature>
<dbReference type="PANTHER" id="PTHR13234:SF69">
    <property type="entry name" value="GILT-LIKE PROTEIN 1"/>
    <property type="match status" value="1"/>
</dbReference>
<dbReference type="EMBL" id="VTPC01004935">
    <property type="protein sequence ID" value="KAF2896572.1"/>
    <property type="molecule type" value="Genomic_DNA"/>
</dbReference>
<dbReference type="OrthoDB" id="958254at2759"/>
<evidence type="ECO:0008006" key="6">
    <source>
        <dbReference type="Google" id="ProtNLM"/>
    </source>
</evidence>
<keyword evidence="5" id="KW-1185">Reference proteome</keyword>
<evidence type="ECO:0000313" key="5">
    <source>
        <dbReference type="Proteomes" id="UP000801492"/>
    </source>
</evidence>
<sequence length="251" mass="27882">MHALKVICCFIAIYMCINAVQGEKVSVTVYYESLCPDSKKFFTSQLYPALINTNISERVNLTLVPYGLSQQVQVDGQWQFTCHHGAYECVGNKIQACAIKKIEEASPTPAGQGFNPITVAFINCLMDKVENVTKPGQDPEYVFPITNCSEINKVRNSAIIENCRNHIDGSNYLAELGVLTQKLQPPLKSVPTIVFNNAYKKEDSTLAQKNFVEALCQYIKDNKPSECKNSATSLSISISVLLLSLLIKQFL</sequence>
<dbReference type="Pfam" id="PF03227">
    <property type="entry name" value="GILT"/>
    <property type="match status" value="1"/>
</dbReference>
<reference evidence="4" key="1">
    <citation type="submission" date="2019-08" db="EMBL/GenBank/DDBJ databases">
        <title>The genome of the North American firefly Photinus pyralis.</title>
        <authorList>
            <consortium name="Photinus pyralis genome working group"/>
            <person name="Fallon T.R."/>
            <person name="Sander Lower S.E."/>
            <person name="Weng J.-K."/>
        </authorList>
    </citation>
    <scope>NUCLEOTIDE SEQUENCE</scope>
    <source>
        <strain evidence="4">TRF0915ILg1</strain>
        <tissue evidence="4">Whole body</tissue>
    </source>
</reference>